<evidence type="ECO:0000313" key="3">
    <source>
        <dbReference type="Proteomes" id="UP001054252"/>
    </source>
</evidence>
<organism evidence="2 3">
    <name type="scientific">Rubroshorea leprosula</name>
    <dbReference type="NCBI Taxonomy" id="152421"/>
    <lineage>
        <taxon>Eukaryota</taxon>
        <taxon>Viridiplantae</taxon>
        <taxon>Streptophyta</taxon>
        <taxon>Embryophyta</taxon>
        <taxon>Tracheophyta</taxon>
        <taxon>Spermatophyta</taxon>
        <taxon>Magnoliopsida</taxon>
        <taxon>eudicotyledons</taxon>
        <taxon>Gunneridae</taxon>
        <taxon>Pentapetalae</taxon>
        <taxon>rosids</taxon>
        <taxon>malvids</taxon>
        <taxon>Malvales</taxon>
        <taxon>Dipterocarpaceae</taxon>
        <taxon>Rubroshorea</taxon>
    </lineage>
</organism>
<accession>A0AAV5JYU1</accession>
<dbReference type="EMBL" id="BPVZ01000053">
    <property type="protein sequence ID" value="GKV19838.1"/>
    <property type="molecule type" value="Genomic_DNA"/>
</dbReference>
<name>A0AAV5JYU1_9ROSI</name>
<proteinExistence type="predicted"/>
<dbReference type="PANTHER" id="PTHR47851:SF5">
    <property type="entry name" value="MYB_SANT-LIKE DOMAIN-CONTAINING PROTEIN"/>
    <property type="match status" value="1"/>
</dbReference>
<keyword evidence="3" id="KW-1185">Reference proteome</keyword>
<sequence length="181" mass="20276">MFAKMVVTGETAWTPAAGAIVSEQDLGEVRVEDAFDLNEGYGDSDEVNIMAAQTQRSNEKRKSTMGSSIKGKGKKVKSGGAACMQRQLDRLCDAVESYISTSLIESSKKNHSIAKCMDVLLTLPGVEDGNELYMLGTRLFMKQEYRAMFNSIKSVNSKVAWLKQELEREKFNLEFGRKKRW</sequence>
<dbReference type="AlphaFoldDB" id="A0AAV5JYU1"/>
<protein>
    <submittedName>
        <fullName evidence="2">Uncharacterized protein</fullName>
    </submittedName>
</protein>
<comment type="caution">
    <text evidence="2">The sequence shown here is derived from an EMBL/GenBank/DDBJ whole genome shotgun (WGS) entry which is preliminary data.</text>
</comment>
<dbReference type="Proteomes" id="UP001054252">
    <property type="component" value="Unassembled WGS sequence"/>
</dbReference>
<reference evidence="2 3" key="1">
    <citation type="journal article" date="2021" name="Commun. Biol.">
        <title>The genome of Shorea leprosula (Dipterocarpaceae) highlights the ecological relevance of drought in aseasonal tropical rainforests.</title>
        <authorList>
            <person name="Ng K.K.S."/>
            <person name="Kobayashi M.J."/>
            <person name="Fawcett J.A."/>
            <person name="Hatakeyama M."/>
            <person name="Paape T."/>
            <person name="Ng C.H."/>
            <person name="Ang C.C."/>
            <person name="Tnah L.H."/>
            <person name="Lee C.T."/>
            <person name="Nishiyama T."/>
            <person name="Sese J."/>
            <person name="O'Brien M.J."/>
            <person name="Copetti D."/>
            <person name="Mohd Noor M.I."/>
            <person name="Ong R.C."/>
            <person name="Putra M."/>
            <person name="Sireger I.Z."/>
            <person name="Indrioko S."/>
            <person name="Kosugi Y."/>
            <person name="Izuno A."/>
            <person name="Isagi Y."/>
            <person name="Lee S.L."/>
            <person name="Shimizu K.K."/>
        </authorList>
    </citation>
    <scope>NUCLEOTIDE SEQUENCE [LARGE SCALE GENOMIC DNA]</scope>
    <source>
        <strain evidence="2">214</strain>
    </source>
</reference>
<evidence type="ECO:0000313" key="2">
    <source>
        <dbReference type="EMBL" id="GKV19838.1"/>
    </source>
</evidence>
<gene>
    <name evidence="2" type="ORF">SLEP1_g30049</name>
</gene>
<feature type="region of interest" description="Disordered" evidence="1">
    <location>
        <begin position="53"/>
        <end position="73"/>
    </location>
</feature>
<evidence type="ECO:0000256" key="1">
    <source>
        <dbReference type="SAM" id="MobiDB-lite"/>
    </source>
</evidence>
<dbReference type="PANTHER" id="PTHR47851">
    <property type="entry name" value="OS06G0588700 PROTEIN-RELATED"/>
    <property type="match status" value="1"/>
</dbReference>